<dbReference type="GO" id="GO:0008721">
    <property type="term" value="F:D-serine ammonia-lyase activity"/>
    <property type="evidence" value="ECO:0007669"/>
    <property type="project" value="TreeGrafter"/>
</dbReference>
<dbReference type="SUPFAM" id="SSF51419">
    <property type="entry name" value="PLP-binding barrel"/>
    <property type="match status" value="1"/>
</dbReference>
<dbReference type="AlphaFoldDB" id="A0A212LGU9"/>
<dbReference type="GO" id="GO:0036088">
    <property type="term" value="P:D-serine catabolic process"/>
    <property type="evidence" value="ECO:0007669"/>
    <property type="project" value="TreeGrafter"/>
</dbReference>
<dbReference type="SMART" id="SM01119">
    <property type="entry name" value="D-ser_dehydrat"/>
    <property type="match status" value="1"/>
</dbReference>
<gene>
    <name evidence="4" type="ORF">KL86PLE_40598</name>
</gene>
<keyword evidence="2" id="KW-0456">Lyase</keyword>
<evidence type="ECO:0000313" key="4">
    <source>
        <dbReference type="EMBL" id="SCM76793.1"/>
    </source>
</evidence>
<comment type="similarity">
    <text evidence="1">Belongs to the DSD1 family.</text>
</comment>
<dbReference type="RefSeq" id="WP_288196857.1">
    <property type="nucleotide sequence ID" value="NZ_LT608334.1"/>
</dbReference>
<accession>A0A212LGU9</accession>
<dbReference type="EMBL" id="FMJD01000008">
    <property type="protein sequence ID" value="SCM76793.1"/>
    <property type="molecule type" value="Genomic_DNA"/>
</dbReference>
<name>A0A212LGU9_9HYPH</name>
<evidence type="ECO:0000259" key="3">
    <source>
        <dbReference type="SMART" id="SM01119"/>
    </source>
</evidence>
<protein>
    <submittedName>
        <fullName evidence="4">Alanine racemase domain-containing protein</fullName>
    </submittedName>
</protein>
<organism evidence="4">
    <name type="scientific">uncultured Pleomorphomonas sp</name>
    <dbReference type="NCBI Taxonomy" id="442121"/>
    <lineage>
        <taxon>Bacteria</taxon>
        <taxon>Pseudomonadati</taxon>
        <taxon>Pseudomonadota</taxon>
        <taxon>Alphaproteobacteria</taxon>
        <taxon>Hyphomicrobiales</taxon>
        <taxon>Pleomorphomonadaceae</taxon>
        <taxon>Pleomorphomonas</taxon>
        <taxon>environmental samples</taxon>
    </lineage>
</organism>
<evidence type="ECO:0000256" key="1">
    <source>
        <dbReference type="ARBA" id="ARBA00005323"/>
    </source>
</evidence>
<dbReference type="InterPro" id="IPR042208">
    <property type="entry name" value="D-ser_dehydrat-like_sf"/>
</dbReference>
<dbReference type="CDD" id="cd06820">
    <property type="entry name" value="PLPDE_III_LS_D-TA_like"/>
    <property type="match status" value="1"/>
</dbReference>
<feature type="domain" description="D-serine dehydratase-like" evidence="3">
    <location>
        <begin position="250"/>
        <end position="342"/>
    </location>
</feature>
<dbReference type="InterPro" id="IPR029066">
    <property type="entry name" value="PLP-binding_barrel"/>
</dbReference>
<proteinExistence type="inferred from homology"/>
<dbReference type="InterPro" id="IPR051466">
    <property type="entry name" value="D-amino_acid_metab_enzyme"/>
</dbReference>
<dbReference type="Gene3D" id="2.40.37.20">
    <property type="entry name" value="D-serine dehydratase-like domain"/>
    <property type="match status" value="1"/>
</dbReference>
<reference evidence="4" key="1">
    <citation type="submission" date="2016-08" db="EMBL/GenBank/DDBJ databases">
        <authorList>
            <person name="Seilhamer J.J."/>
        </authorList>
    </citation>
    <scope>NUCLEOTIDE SEQUENCE</scope>
    <source>
        <strain evidence="4">86</strain>
    </source>
</reference>
<dbReference type="PANTHER" id="PTHR28004">
    <property type="entry name" value="ZGC:162816-RELATED"/>
    <property type="match status" value="1"/>
</dbReference>
<dbReference type="PANTHER" id="PTHR28004:SF2">
    <property type="entry name" value="D-SERINE DEHYDRATASE"/>
    <property type="match status" value="1"/>
</dbReference>
<dbReference type="Pfam" id="PF01168">
    <property type="entry name" value="Ala_racemase_N"/>
    <property type="match status" value="1"/>
</dbReference>
<dbReference type="Pfam" id="PF14031">
    <property type="entry name" value="D-ser_dehydrat"/>
    <property type="match status" value="1"/>
</dbReference>
<evidence type="ECO:0000256" key="2">
    <source>
        <dbReference type="ARBA" id="ARBA00023239"/>
    </source>
</evidence>
<dbReference type="InterPro" id="IPR026956">
    <property type="entry name" value="D-ser_dehydrat-like_dom"/>
</dbReference>
<sequence length="359" mass="37423">MNALPEAALDSLDTPAVVIDARKVEANLRRAQAYADRHGLKLRPHIKTHKMPHLAARQLALGAAGITCQKLGEAEVMADAGIADIFLPYNIIGAAKLARLVALKRRVKLSVTADSAVAVAGYASAFTDAAAPLAVLVECDTGMGRCGVTTPEAALDLARTIAAAPGLRFGGLMTFPATHRTAEARAFLERAIALLAAAGLPPAVVSSGGTPDLYGAGEDAGIVNEYRPGTYVFSDRFQVAKGVGSYDDCALSVLATVVSRPTDARAVIDAGSKALTSDLLGLDGYGYLPAYPDARIVSLSEEHGVIDFSASPRRPAIGERIHVIPNHVCPVVNLFDSVHFVEADGSIEEVPVAARGRVG</sequence>
<dbReference type="InterPro" id="IPR001608">
    <property type="entry name" value="Ala_racemase_N"/>
</dbReference>
<dbReference type="Gene3D" id="3.20.20.10">
    <property type="entry name" value="Alanine racemase"/>
    <property type="match status" value="1"/>
</dbReference>